<evidence type="ECO:0000256" key="1">
    <source>
        <dbReference type="SAM" id="MobiDB-lite"/>
    </source>
</evidence>
<dbReference type="Pfam" id="PF15365">
    <property type="entry name" value="PNRC"/>
    <property type="match status" value="1"/>
</dbReference>
<gene>
    <name evidence="2" type="ORF">AXF42_Ash010488</name>
</gene>
<dbReference type="Proteomes" id="UP000236161">
    <property type="component" value="Unassembled WGS sequence"/>
</dbReference>
<proteinExistence type="predicted"/>
<dbReference type="GO" id="GO:0016071">
    <property type="term" value="P:mRNA metabolic process"/>
    <property type="evidence" value="ECO:0007669"/>
    <property type="project" value="UniProtKB-ARBA"/>
</dbReference>
<name>A0A2I0BE69_9ASPA</name>
<dbReference type="PANTHER" id="PTHR35306">
    <property type="entry name" value="BNAA03G57290D PROTEIN"/>
    <property type="match status" value="1"/>
</dbReference>
<reference evidence="2 3" key="1">
    <citation type="journal article" date="2017" name="Nature">
        <title>The Apostasia genome and the evolution of orchids.</title>
        <authorList>
            <person name="Zhang G.Q."/>
            <person name="Liu K.W."/>
            <person name="Li Z."/>
            <person name="Lohaus R."/>
            <person name="Hsiao Y.Y."/>
            <person name="Niu S.C."/>
            <person name="Wang J.Y."/>
            <person name="Lin Y.C."/>
            <person name="Xu Q."/>
            <person name="Chen L.J."/>
            <person name="Yoshida K."/>
            <person name="Fujiwara S."/>
            <person name="Wang Z.W."/>
            <person name="Zhang Y.Q."/>
            <person name="Mitsuda N."/>
            <person name="Wang M."/>
            <person name="Liu G.H."/>
            <person name="Pecoraro L."/>
            <person name="Huang H.X."/>
            <person name="Xiao X.J."/>
            <person name="Lin M."/>
            <person name="Wu X.Y."/>
            <person name="Wu W.L."/>
            <person name="Chen Y.Y."/>
            <person name="Chang S.B."/>
            <person name="Sakamoto S."/>
            <person name="Ohme-Takagi M."/>
            <person name="Yagi M."/>
            <person name="Zeng S.J."/>
            <person name="Shen C.Y."/>
            <person name="Yeh C.M."/>
            <person name="Luo Y.B."/>
            <person name="Tsai W.C."/>
            <person name="Van de Peer Y."/>
            <person name="Liu Z.J."/>
        </authorList>
    </citation>
    <scope>NUCLEOTIDE SEQUENCE [LARGE SCALE GENOMIC DNA]</scope>
    <source>
        <strain evidence="3">cv. Shenzhen</strain>
        <tissue evidence="2">Stem</tissue>
    </source>
</reference>
<dbReference type="InterPro" id="IPR028322">
    <property type="entry name" value="PNRC-like_rgn"/>
</dbReference>
<dbReference type="EMBL" id="KZ451888">
    <property type="protein sequence ID" value="PKA66078.1"/>
    <property type="molecule type" value="Genomic_DNA"/>
</dbReference>
<keyword evidence="3" id="KW-1185">Reference proteome</keyword>
<dbReference type="OrthoDB" id="1921042at2759"/>
<evidence type="ECO:0000313" key="2">
    <source>
        <dbReference type="EMBL" id="PKA66078.1"/>
    </source>
</evidence>
<evidence type="ECO:0000313" key="3">
    <source>
        <dbReference type="Proteomes" id="UP000236161"/>
    </source>
</evidence>
<accession>A0A2I0BE69</accession>
<dbReference type="AlphaFoldDB" id="A0A2I0BE69"/>
<feature type="region of interest" description="Disordered" evidence="1">
    <location>
        <begin position="64"/>
        <end position="92"/>
    </location>
</feature>
<protein>
    <submittedName>
        <fullName evidence="2">Uncharacterized protein</fullName>
    </submittedName>
</protein>
<dbReference type="PANTHER" id="PTHR35306:SF1">
    <property type="entry name" value="VQ DOMAIN-CONTAINING PROTEIN"/>
    <property type="match status" value="1"/>
</dbReference>
<organism evidence="2 3">
    <name type="scientific">Apostasia shenzhenica</name>
    <dbReference type="NCBI Taxonomy" id="1088818"/>
    <lineage>
        <taxon>Eukaryota</taxon>
        <taxon>Viridiplantae</taxon>
        <taxon>Streptophyta</taxon>
        <taxon>Embryophyta</taxon>
        <taxon>Tracheophyta</taxon>
        <taxon>Spermatophyta</taxon>
        <taxon>Magnoliopsida</taxon>
        <taxon>Liliopsida</taxon>
        <taxon>Asparagales</taxon>
        <taxon>Orchidaceae</taxon>
        <taxon>Apostasioideae</taxon>
        <taxon>Apostasia</taxon>
    </lineage>
</organism>
<dbReference type="STRING" id="1088818.A0A2I0BE69"/>
<sequence length="192" mass="20927">METLVVIAHHRNQGYSRCKSQISDRFGSSPSRAFNGINCRCRAFQSGNGILPSPPRVFPSLASSPEPINPDIRSAPAKLSRRSSPITISPEPSRKVSAFSEEFSCSELWAGPTYSNSPPPSSLPIPKFSLLPKRSISFELHDLSSSFTLQPEAKSAPTSPTCDSRSSSPDFFLSTSFATENLRRILNLDHGS</sequence>